<comment type="caution">
    <text evidence="3">The sequence shown here is derived from an EMBL/GenBank/DDBJ whole genome shotgun (WGS) entry which is preliminary data.</text>
</comment>
<protein>
    <recommendedName>
        <fullName evidence="2">S-layer protein C-terminal domain-containing protein</fullName>
    </recommendedName>
</protein>
<reference evidence="3 4" key="1">
    <citation type="journal article" date="2015" name="Genome Announc.">
        <title>Expanding the biotechnology potential of lactobacilli through comparative genomics of 213 strains and associated genera.</title>
        <authorList>
            <person name="Sun Z."/>
            <person name="Harris H.M."/>
            <person name="McCann A."/>
            <person name="Guo C."/>
            <person name="Argimon S."/>
            <person name="Zhang W."/>
            <person name="Yang X."/>
            <person name="Jeffery I.B."/>
            <person name="Cooney J.C."/>
            <person name="Kagawa T.F."/>
            <person name="Liu W."/>
            <person name="Song Y."/>
            <person name="Salvetti E."/>
            <person name="Wrobel A."/>
            <person name="Rasinkangas P."/>
            <person name="Parkhill J."/>
            <person name="Rea M.C."/>
            <person name="O'Sullivan O."/>
            <person name="Ritari J."/>
            <person name="Douillard F.P."/>
            <person name="Paul Ross R."/>
            <person name="Yang R."/>
            <person name="Briner A.E."/>
            <person name="Felis G.E."/>
            <person name="de Vos W.M."/>
            <person name="Barrangou R."/>
            <person name="Klaenhammer T.R."/>
            <person name="Caufield P.W."/>
            <person name="Cui Y."/>
            <person name="Zhang H."/>
            <person name="O'Toole P.W."/>
        </authorList>
    </citation>
    <scope>NUCLEOTIDE SEQUENCE [LARGE SCALE GENOMIC DNA]</scope>
    <source>
        <strain evidence="3 4">DSM 10532</strain>
    </source>
</reference>
<name>A0A0R1NUR5_9LACO</name>
<dbReference type="EMBL" id="AZEL01000058">
    <property type="protein sequence ID" value="KRL20563.1"/>
    <property type="molecule type" value="Genomic_DNA"/>
</dbReference>
<feature type="chain" id="PRO_5039506662" description="S-layer protein C-terminal domain-containing protein" evidence="1">
    <location>
        <begin position="23"/>
        <end position="280"/>
    </location>
</feature>
<keyword evidence="1" id="KW-0732">Signal</keyword>
<feature type="domain" description="S-layer protein C-terminal" evidence="2">
    <location>
        <begin position="54"/>
        <end position="96"/>
    </location>
</feature>
<proteinExistence type="predicted"/>
<evidence type="ECO:0000313" key="3">
    <source>
        <dbReference type="EMBL" id="KRL20563.1"/>
    </source>
</evidence>
<organism evidence="3 4">
    <name type="scientific">Lactobacillus gallinarum DSM 10532 = JCM 2011</name>
    <dbReference type="NCBI Taxonomy" id="1423748"/>
    <lineage>
        <taxon>Bacteria</taxon>
        <taxon>Bacillati</taxon>
        <taxon>Bacillota</taxon>
        <taxon>Bacilli</taxon>
        <taxon>Lactobacillales</taxon>
        <taxon>Lactobacillaceae</taxon>
        <taxon>Lactobacillus</taxon>
    </lineage>
</organism>
<gene>
    <name evidence="3" type="ORF">FC37_GL001954</name>
</gene>
<dbReference type="PATRIC" id="fig|1423748.3.peg.2030"/>
<dbReference type="OrthoDB" id="2316316at2"/>
<dbReference type="eggNOG" id="ENOG5030A3X">
    <property type="taxonomic scope" value="Bacteria"/>
</dbReference>
<sequence length="280" mass="30527">MKLIKSINLAAAALSLTAPAIALVNPSITTAQAATKKSTGTITVGNNNSSVIGVYNAAGKQKNQKIKNGTTFKYYGAPKLINYEYTYKIAKNKYVPTSAISALNGKSILYIANNSYVYDKNGKHVTKNSKRVLLRRSQIVNYTGSIKTAASDAYRFLVNDGKKMALSTKTIKGHQYYSIGKNAYIRVSNVSYVNNEPLYAAYQTVTLDKHSNESKVPVYDAEGKTVSQELTAGSKVSVDRTKTIKNGDQTLILYGIKGQKSYIDMNDIATMPNLAVTTEE</sequence>
<feature type="signal peptide" evidence="1">
    <location>
        <begin position="1"/>
        <end position="22"/>
    </location>
</feature>
<dbReference type="Proteomes" id="UP000051311">
    <property type="component" value="Unassembled WGS sequence"/>
</dbReference>
<evidence type="ECO:0000259" key="2">
    <source>
        <dbReference type="Pfam" id="PF03217"/>
    </source>
</evidence>
<feature type="domain" description="S-layer protein C-terminal" evidence="2">
    <location>
        <begin position="111"/>
        <end position="147"/>
    </location>
</feature>
<evidence type="ECO:0000256" key="1">
    <source>
        <dbReference type="SAM" id="SignalP"/>
    </source>
</evidence>
<accession>A0A0R1NUR5</accession>
<dbReference type="Pfam" id="PF03217">
    <property type="entry name" value="SlpA"/>
    <property type="match status" value="3"/>
</dbReference>
<feature type="domain" description="S-layer protein C-terminal" evidence="2">
    <location>
        <begin position="166"/>
        <end position="188"/>
    </location>
</feature>
<evidence type="ECO:0000313" key="4">
    <source>
        <dbReference type="Proteomes" id="UP000051311"/>
    </source>
</evidence>
<dbReference type="InterPro" id="IPR024968">
    <property type="entry name" value="SlpA_C_lactobacillus"/>
</dbReference>
<dbReference type="AlphaFoldDB" id="A0A0R1NUR5"/>
<dbReference type="RefSeq" id="WP_025006470.1">
    <property type="nucleotide sequence ID" value="NZ_AZEL01000058.1"/>
</dbReference>